<keyword evidence="3" id="KW-0121">Carboxypeptidase</keyword>
<dbReference type="NCBIfam" id="TIGR00666">
    <property type="entry name" value="PBP4"/>
    <property type="match status" value="1"/>
</dbReference>
<evidence type="ECO:0000256" key="1">
    <source>
        <dbReference type="ARBA" id="ARBA00006096"/>
    </source>
</evidence>
<accession>A0A7X6KTA3</accession>
<dbReference type="SUPFAM" id="SSF56601">
    <property type="entry name" value="beta-lactamase/transpeptidase-like"/>
    <property type="match status" value="1"/>
</dbReference>
<dbReference type="Pfam" id="PF02113">
    <property type="entry name" value="Peptidase_S13"/>
    <property type="match status" value="2"/>
</dbReference>
<gene>
    <name evidence="3" type="primary">dacB</name>
    <name evidence="3" type="ORF">HGA03_02640</name>
</gene>
<reference evidence="3 4" key="1">
    <citation type="submission" date="2020-04" db="EMBL/GenBank/DDBJ databases">
        <title>MicrobeNet Type strains.</title>
        <authorList>
            <person name="Nicholson A.C."/>
        </authorList>
    </citation>
    <scope>NUCLEOTIDE SEQUENCE [LARGE SCALE GENOMIC DNA]</scope>
    <source>
        <strain evidence="3 4">ATCC BAA-788</strain>
    </source>
</reference>
<comment type="caution">
    <text evidence="3">The sequence shown here is derived from an EMBL/GenBank/DDBJ whole genome shotgun (WGS) entry which is preliminary data.</text>
</comment>
<dbReference type="GO" id="GO:0000270">
    <property type="term" value="P:peptidoglycan metabolic process"/>
    <property type="evidence" value="ECO:0007669"/>
    <property type="project" value="TreeGrafter"/>
</dbReference>
<dbReference type="PANTHER" id="PTHR30023">
    <property type="entry name" value="D-ALANYL-D-ALANINE CARBOXYPEPTIDASE"/>
    <property type="match status" value="1"/>
</dbReference>
<evidence type="ECO:0000313" key="4">
    <source>
        <dbReference type="Proteomes" id="UP000581206"/>
    </source>
</evidence>
<dbReference type="EC" id="3.4.16.4" evidence="3"/>
<dbReference type="InterPro" id="IPR012338">
    <property type="entry name" value="Beta-lactam/transpept-like"/>
</dbReference>
<dbReference type="Gene3D" id="3.50.80.20">
    <property type="entry name" value="D-Ala-D-Ala carboxypeptidase C, peptidase S13"/>
    <property type="match status" value="1"/>
</dbReference>
<keyword evidence="4" id="KW-1185">Reference proteome</keyword>
<keyword evidence="3" id="KW-0645">Protease</keyword>
<dbReference type="EMBL" id="JAAXOX010000001">
    <property type="protein sequence ID" value="NKY21559.1"/>
    <property type="molecule type" value="Genomic_DNA"/>
</dbReference>
<comment type="similarity">
    <text evidence="1">Belongs to the peptidase S13 family.</text>
</comment>
<protein>
    <submittedName>
        <fullName evidence="3">D-alanyl-D-alanine carboxypeptidase/D-alanyl-D-alanine-endopeptidase</fullName>
        <ecNumber evidence="3">3.4.16.4</ecNumber>
    </submittedName>
</protein>
<dbReference type="PRINTS" id="PR00922">
    <property type="entry name" value="DADACBPTASE3"/>
</dbReference>
<dbReference type="InterPro" id="IPR000667">
    <property type="entry name" value="Peptidase_S13"/>
</dbReference>
<sequence length="473" mass="47043">MARAGRTVGITALVLVLAGGGYLTADAYDVAPGFLTLAPEPDPAAPFPTAPGAQDATTGTGVLSDLDPAAPIPSAEVLAGQVSGLTTDPRLGPNVGVLVADALTGEVLAQNNPDQGRTPASTQKLVTAVAALTDLGADTTFDTTVVQGGAADQIVLVGGGDMMLAAGEGDPDAVNGRAGLADLAAATAAQLRLAGVSSVTLGLDDTLFTGDALAPGWDPADVGAGYAAPVAALGVNIAKLTDDEYAQRQTDPAMSAAGEFARRLAEQGITVQGNPSRVQSGYTAGDTLATVSSAPVSEVTGYFLDHSDNTITEVVSRMVAVHRGFPASFEGATQAVLQSVRALGVDITGAVLTDASGLAEGSSLSPALLLDLLQLIVDPAHPELRSVGTGMPIAGLTGTLSDRFTSGAGTGVVRAKTGSLKGVTSLAGLVLDADGRMLLYVVMADQTGEGGQWGPRQAIDGFVTGLAGCGCQG</sequence>
<dbReference type="Gene3D" id="3.40.710.10">
    <property type="entry name" value="DD-peptidase/beta-lactamase superfamily"/>
    <property type="match status" value="2"/>
</dbReference>
<dbReference type="GO" id="GO:0009002">
    <property type="term" value="F:serine-type D-Ala-D-Ala carboxypeptidase activity"/>
    <property type="evidence" value="ECO:0007669"/>
    <property type="project" value="UniProtKB-EC"/>
</dbReference>
<organism evidence="3 4">
    <name type="scientific">Cellulomonas denverensis</name>
    <dbReference type="NCBI Taxonomy" id="264297"/>
    <lineage>
        <taxon>Bacteria</taxon>
        <taxon>Bacillati</taxon>
        <taxon>Actinomycetota</taxon>
        <taxon>Actinomycetes</taxon>
        <taxon>Micrococcales</taxon>
        <taxon>Cellulomonadaceae</taxon>
        <taxon>Cellulomonas</taxon>
    </lineage>
</organism>
<keyword evidence="2 3" id="KW-0378">Hydrolase</keyword>
<dbReference type="RefSeq" id="WP_168628633.1">
    <property type="nucleotide sequence ID" value="NZ_BONL01000009.1"/>
</dbReference>
<dbReference type="PANTHER" id="PTHR30023:SF0">
    <property type="entry name" value="PENICILLIN-SENSITIVE CARBOXYPEPTIDASE A"/>
    <property type="match status" value="1"/>
</dbReference>
<name>A0A7X6KTA3_9CELL</name>
<dbReference type="GO" id="GO:0006508">
    <property type="term" value="P:proteolysis"/>
    <property type="evidence" value="ECO:0007669"/>
    <property type="project" value="InterPro"/>
</dbReference>
<evidence type="ECO:0000256" key="2">
    <source>
        <dbReference type="ARBA" id="ARBA00022801"/>
    </source>
</evidence>
<dbReference type="AlphaFoldDB" id="A0A7X6KTA3"/>
<dbReference type="Proteomes" id="UP000581206">
    <property type="component" value="Unassembled WGS sequence"/>
</dbReference>
<proteinExistence type="inferred from homology"/>
<evidence type="ECO:0000313" key="3">
    <source>
        <dbReference type="EMBL" id="NKY21559.1"/>
    </source>
</evidence>